<keyword evidence="3" id="KW-1185">Reference proteome</keyword>
<feature type="compositionally biased region" description="Polar residues" evidence="1">
    <location>
        <begin position="23"/>
        <end position="39"/>
    </location>
</feature>
<dbReference type="InterPro" id="IPR053175">
    <property type="entry name" value="DHMBA_Reg_Transcription_Factor"/>
</dbReference>
<proteinExistence type="predicted"/>
<feature type="region of interest" description="Disordered" evidence="1">
    <location>
        <begin position="23"/>
        <end position="55"/>
    </location>
</feature>
<reference evidence="2" key="1">
    <citation type="submission" date="2019-04" db="EMBL/GenBank/DDBJ databases">
        <title>Sequencing of skin fungus with MAO and IRED activity.</title>
        <authorList>
            <person name="Marsaioli A.J."/>
            <person name="Bonatto J.M.C."/>
            <person name="Reis Junior O."/>
        </authorList>
    </citation>
    <scope>NUCLEOTIDE SEQUENCE</scope>
    <source>
        <strain evidence="2">28M1</strain>
    </source>
</reference>
<protein>
    <submittedName>
        <fullName evidence="2">Uncharacterized protein</fullName>
    </submittedName>
</protein>
<dbReference type="PANTHER" id="PTHR38791:SF12">
    <property type="entry name" value="TRANSCRIPTION FACTOR DOMAIN-CONTAINING PROTEIN-RELATED"/>
    <property type="match status" value="1"/>
</dbReference>
<organism evidence="2 3">
    <name type="scientific">Didymella heteroderae</name>
    <dbReference type="NCBI Taxonomy" id="1769908"/>
    <lineage>
        <taxon>Eukaryota</taxon>
        <taxon>Fungi</taxon>
        <taxon>Dikarya</taxon>
        <taxon>Ascomycota</taxon>
        <taxon>Pezizomycotina</taxon>
        <taxon>Dothideomycetes</taxon>
        <taxon>Pleosporomycetidae</taxon>
        <taxon>Pleosporales</taxon>
        <taxon>Pleosporineae</taxon>
        <taxon>Didymellaceae</taxon>
        <taxon>Didymella</taxon>
    </lineage>
</organism>
<evidence type="ECO:0000256" key="1">
    <source>
        <dbReference type="SAM" id="MobiDB-lite"/>
    </source>
</evidence>
<dbReference type="AlphaFoldDB" id="A0A9P4WN29"/>
<dbReference type="EMBL" id="SWKV01000046">
    <property type="protein sequence ID" value="KAF3036902.1"/>
    <property type="molecule type" value="Genomic_DNA"/>
</dbReference>
<gene>
    <name evidence="2" type="ORF">E8E12_002740</name>
</gene>
<evidence type="ECO:0000313" key="3">
    <source>
        <dbReference type="Proteomes" id="UP000758155"/>
    </source>
</evidence>
<comment type="caution">
    <text evidence="2">The sequence shown here is derived from an EMBL/GenBank/DDBJ whole genome shotgun (WGS) entry which is preliminary data.</text>
</comment>
<dbReference type="Proteomes" id="UP000758155">
    <property type="component" value="Unassembled WGS sequence"/>
</dbReference>
<accession>A0A9P4WN29</accession>
<name>A0A9P4WN29_9PLEO</name>
<dbReference type="OrthoDB" id="2991872at2759"/>
<sequence>MLERSRASQIQVFYMSIRPSATTRSAAVSPPNDSISPSGRTRHASISGPQGQSPTIYEGHIEVDGAAAIPTFDNLQISPGLKPDLRRLAYERFLYDFVIQESPNHPVNEPSDALWSFIPVLYERAAEDSCVATVVNAVAYVNFANRCNAPQAEAMGEEALGRGMVMLSKMIADKRQAVSDEALCSVYLMGVYENISSQQRQGTYIAHSNGANALVNMRSIAQFYSNPVSARLYEVAYSQMLLGNLHAGKPPPLPVNDAVDVRQHLPSMYSQSGIFVMQLIHREARLHAKWHEIKQSANPPTTRRDLAELLQAALDLDQKYQAWEVNIPQIWRYQMEPNTPEVRATYDGKWQRLVLNSRGAPEEIHSYSNLKRCWVWGFYRTSRIFLLRDLLEILNWMFRLPEADPVMVAPLSPNFASPFPLEDEVAPVTFDSASLRIHHSFATVHLVNIIEKSCSAILGSFTVPVYGKSYEDVMGMRGYVNLWPLGIMDAVLRSGLVPDSRAPISPPSTGQHSPQTQGSPAPVPDVLTQNMHQSYLTPPPYQGRSPDVIKQEEEFHPLIPEAPHERQSFSHQRTDSKTTPVWNPAAPKTHIFDSSAPHPYDHPVNLPTLEFDITKPKKIDVAARREWLNCMLYYTATDLGIKKGMYVPLTEGLLPTVKAKVDAALGRA</sequence>
<evidence type="ECO:0000313" key="2">
    <source>
        <dbReference type="EMBL" id="KAF3036902.1"/>
    </source>
</evidence>
<feature type="compositionally biased region" description="Polar residues" evidence="1">
    <location>
        <begin position="507"/>
        <end position="519"/>
    </location>
</feature>
<dbReference type="PANTHER" id="PTHR38791">
    <property type="entry name" value="ZN(II)2CYS6 TRANSCRIPTION FACTOR (EUROFUNG)-RELATED-RELATED"/>
    <property type="match status" value="1"/>
</dbReference>
<feature type="region of interest" description="Disordered" evidence="1">
    <location>
        <begin position="499"/>
        <end position="526"/>
    </location>
</feature>